<name>A0A6M3LCF8_9ZZZZ</name>
<proteinExistence type="predicted"/>
<protein>
    <submittedName>
        <fullName evidence="1">Uncharacterized protein</fullName>
    </submittedName>
</protein>
<dbReference type="EMBL" id="MT142943">
    <property type="protein sequence ID" value="QJA90855.1"/>
    <property type="molecule type" value="Genomic_DNA"/>
</dbReference>
<dbReference type="AlphaFoldDB" id="A0A6M3LCF8"/>
<gene>
    <name evidence="1" type="ORF">MM415B03539_0003</name>
</gene>
<organism evidence="1">
    <name type="scientific">viral metagenome</name>
    <dbReference type="NCBI Taxonomy" id="1070528"/>
    <lineage>
        <taxon>unclassified sequences</taxon>
        <taxon>metagenomes</taxon>
        <taxon>organismal metagenomes</taxon>
    </lineage>
</organism>
<accession>A0A6M3LCF8</accession>
<evidence type="ECO:0000313" key="1">
    <source>
        <dbReference type="EMBL" id="QJA90855.1"/>
    </source>
</evidence>
<reference evidence="1" key="1">
    <citation type="submission" date="2020-03" db="EMBL/GenBank/DDBJ databases">
        <title>The deep terrestrial virosphere.</title>
        <authorList>
            <person name="Holmfeldt K."/>
            <person name="Nilsson E."/>
            <person name="Simone D."/>
            <person name="Lopez-Fernandez M."/>
            <person name="Wu X."/>
            <person name="de Brujin I."/>
            <person name="Lundin D."/>
            <person name="Andersson A."/>
            <person name="Bertilsson S."/>
            <person name="Dopson M."/>
        </authorList>
    </citation>
    <scope>NUCLEOTIDE SEQUENCE</scope>
    <source>
        <strain evidence="1">MM415B03539</strain>
    </source>
</reference>
<sequence>MDYQMKIVMVIDTVEKKNTIRNNLTSQLQTAFAAGTIKSWIMDISGILVPGEDNEEYSEGTT</sequence>